<dbReference type="Pfam" id="PF13561">
    <property type="entry name" value="adh_short_C2"/>
    <property type="match status" value="1"/>
</dbReference>
<dbReference type="InterPro" id="IPR002347">
    <property type="entry name" value="SDR_fam"/>
</dbReference>
<evidence type="ECO:0000313" key="3">
    <source>
        <dbReference type="EMBL" id="MDN4171705.1"/>
    </source>
</evidence>
<dbReference type="PANTHER" id="PTHR42760">
    <property type="entry name" value="SHORT-CHAIN DEHYDROGENASES/REDUCTASES FAMILY MEMBER"/>
    <property type="match status" value="1"/>
</dbReference>
<comment type="similarity">
    <text evidence="1">Belongs to the short-chain dehydrogenases/reductases (SDR) family.</text>
</comment>
<evidence type="ECO:0000313" key="4">
    <source>
        <dbReference type="Proteomes" id="UP001168620"/>
    </source>
</evidence>
<dbReference type="RefSeq" id="WP_300950622.1">
    <property type="nucleotide sequence ID" value="NZ_JAUHJQ010000001.1"/>
</dbReference>
<dbReference type="PRINTS" id="PR00080">
    <property type="entry name" value="SDRFAMILY"/>
</dbReference>
<evidence type="ECO:0000256" key="2">
    <source>
        <dbReference type="ARBA" id="ARBA00023002"/>
    </source>
</evidence>
<reference evidence="3" key="1">
    <citation type="submission" date="2023-06" db="EMBL/GenBank/DDBJ databases">
        <title>Draft genome sequence of Nocardioides sp. SOB77.</title>
        <authorList>
            <person name="Zhang G."/>
        </authorList>
    </citation>
    <scope>NUCLEOTIDE SEQUENCE</scope>
    <source>
        <strain evidence="3">SOB77</strain>
    </source>
</reference>
<name>A0ABT8FBA6_9ACTN</name>
<accession>A0ABT8FBA6</accession>
<sequence length="266" mass="27959">MVNPFALDGQVALVVGAAHGGLGAVAARTLRDAGATLAVADLAGRREDLRATAAATDASEHEVDVTDEPSVAALLAAVRAEHGRVDVVVNAAGIMLRKPYDETTLEEFERVVRVNLTGTWLVGREAGRVMTAQLAEDRARGASDAPAGRIVNLTTVYAERVGPVPESAYYSSKAGVVNVTRSLAQELGHLGITVNCLAPGVFYPTQMTAALGEQPERLAWFAERTMLGRLGDPDRDLAGPLLLLAAPASSYLTGQVLYVDGGWSAW</sequence>
<dbReference type="SUPFAM" id="SSF51735">
    <property type="entry name" value="NAD(P)-binding Rossmann-fold domains"/>
    <property type="match status" value="1"/>
</dbReference>
<keyword evidence="2" id="KW-0560">Oxidoreductase</keyword>
<keyword evidence="4" id="KW-1185">Reference proteome</keyword>
<protein>
    <submittedName>
        <fullName evidence="3">SDR family oxidoreductase</fullName>
    </submittedName>
</protein>
<evidence type="ECO:0000256" key="1">
    <source>
        <dbReference type="ARBA" id="ARBA00006484"/>
    </source>
</evidence>
<dbReference type="Proteomes" id="UP001168620">
    <property type="component" value="Unassembled WGS sequence"/>
</dbReference>
<dbReference type="EMBL" id="JAUHJQ010000001">
    <property type="protein sequence ID" value="MDN4171705.1"/>
    <property type="molecule type" value="Genomic_DNA"/>
</dbReference>
<dbReference type="PRINTS" id="PR00081">
    <property type="entry name" value="GDHRDH"/>
</dbReference>
<gene>
    <name evidence="3" type="ORF">QWY28_02000</name>
</gene>
<comment type="caution">
    <text evidence="3">The sequence shown here is derived from an EMBL/GenBank/DDBJ whole genome shotgun (WGS) entry which is preliminary data.</text>
</comment>
<organism evidence="3 4">
    <name type="scientific">Nocardioides oceani</name>
    <dbReference type="NCBI Taxonomy" id="3058369"/>
    <lineage>
        <taxon>Bacteria</taxon>
        <taxon>Bacillati</taxon>
        <taxon>Actinomycetota</taxon>
        <taxon>Actinomycetes</taxon>
        <taxon>Propionibacteriales</taxon>
        <taxon>Nocardioidaceae</taxon>
        <taxon>Nocardioides</taxon>
    </lineage>
</organism>
<proteinExistence type="inferred from homology"/>
<dbReference type="Gene3D" id="3.40.50.720">
    <property type="entry name" value="NAD(P)-binding Rossmann-like Domain"/>
    <property type="match status" value="1"/>
</dbReference>
<dbReference type="PANTHER" id="PTHR42760:SF133">
    <property type="entry name" value="3-OXOACYL-[ACYL-CARRIER-PROTEIN] REDUCTASE"/>
    <property type="match status" value="1"/>
</dbReference>
<dbReference type="InterPro" id="IPR036291">
    <property type="entry name" value="NAD(P)-bd_dom_sf"/>
</dbReference>